<dbReference type="Proteomes" id="UP000544122">
    <property type="component" value="Unassembled WGS sequence"/>
</dbReference>
<reference evidence="1 2" key="1">
    <citation type="submission" date="2020-03" db="EMBL/GenBank/DDBJ databases">
        <title>Bradyrhizobium diversity isolated from nodules of Indigofera sp.</title>
        <authorList>
            <person name="Klepa M."/>
            <person name="Helene L."/>
            <person name="Hungria M."/>
        </authorList>
    </citation>
    <scope>NUCLEOTIDE SEQUENCE [LARGE SCALE GENOMIC DNA]</scope>
    <source>
        <strain evidence="1 2">WSM 1791</strain>
    </source>
</reference>
<evidence type="ECO:0000313" key="1">
    <source>
        <dbReference type="EMBL" id="NOJ44582.1"/>
    </source>
</evidence>
<accession>A0A7Y4LZE8</accession>
<dbReference type="AlphaFoldDB" id="A0A7Y4LZE8"/>
<gene>
    <name evidence="1" type="ORF">HCN58_34600</name>
</gene>
<organism evidence="1 2">
    <name type="scientific">Bradyrhizobium australiense</name>
    <dbReference type="NCBI Taxonomy" id="2721161"/>
    <lineage>
        <taxon>Bacteria</taxon>
        <taxon>Pseudomonadati</taxon>
        <taxon>Pseudomonadota</taxon>
        <taxon>Alphaproteobacteria</taxon>
        <taxon>Hyphomicrobiales</taxon>
        <taxon>Nitrobacteraceae</taxon>
        <taxon>Bradyrhizobium</taxon>
    </lineage>
</organism>
<name>A0A7Y4LZE8_9BRAD</name>
<keyword evidence="2" id="KW-1185">Reference proteome</keyword>
<comment type="caution">
    <text evidence="1">The sequence shown here is derived from an EMBL/GenBank/DDBJ whole genome shotgun (WGS) entry which is preliminary data.</text>
</comment>
<dbReference type="EMBL" id="JAAVLX010000020">
    <property type="protein sequence ID" value="NOJ44582.1"/>
    <property type="molecule type" value="Genomic_DNA"/>
</dbReference>
<proteinExistence type="predicted"/>
<sequence length="102" mass="11111">MAGQNVRLTAPVVGEKPIRSVGVAQSWHISGMLSPNAARDLRCQFAELLVQALVGNETDGALAIKPCVGFFVDWHRPLRISAKESRSIPAMQWFVRSLSPLG</sequence>
<protein>
    <submittedName>
        <fullName evidence="1">Uncharacterized protein</fullName>
    </submittedName>
</protein>
<evidence type="ECO:0000313" key="2">
    <source>
        <dbReference type="Proteomes" id="UP000544122"/>
    </source>
</evidence>
<dbReference type="RefSeq" id="WP_171583764.1">
    <property type="nucleotide sequence ID" value="NZ_JAAVLX010000020.1"/>
</dbReference>